<keyword evidence="2" id="KW-1185">Reference proteome</keyword>
<name>A0AAU6WFM6_9MICC</name>
<evidence type="ECO:0000313" key="1">
    <source>
        <dbReference type="EMBL" id="XAO46289.1"/>
    </source>
</evidence>
<dbReference type="Proteomes" id="UP001486888">
    <property type="component" value="Chromosome"/>
</dbReference>
<evidence type="ECO:0008006" key="3">
    <source>
        <dbReference type="Google" id="ProtNLM"/>
    </source>
</evidence>
<proteinExistence type="predicted"/>
<dbReference type="RefSeq" id="WP_345472483.1">
    <property type="nucleotide sequence ID" value="NZ_CP125942.1"/>
</dbReference>
<accession>A0AAU6WFM6</accession>
<reference evidence="1 2" key="1">
    <citation type="submission" date="2023-05" db="EMBL/GenBank/DDBJ databases">
        <title>Glutamicibacter sp. B1, complete genome.</title>
        <authorList>
            <person name="Long Y.H."/>
            <person name="Fang T."/>
            <person name="Li X.Y."/>
        </authorList>
    </citation>
    <scope>NUCLEOTIDE SEQUENCE [LARGE SCALE GENOMIC DNA]</scope>
    <source>
        <strain evidence="1 2">B1</strain>
    </source>
</reference>
<sequence length="194" mass="20907">MKRALPLSLALVLGVCSCTTPVSQLKLPEQTPTAINSEVLTDETTEESEGGFDDILDYFPPMIAFGSKIMNHDGLAESMRDPEVDFFDKNGFISGAGSVNTYRVDDEGNPQGEHMVFTSVAGQKNLVLVACQGVGSVLIRAEKDGETVAEKSLDCSIPATELSMEFTIAQGGDVWVVQEPSSDTRGIYEVMIYS</sequence>
<dbReference type="KEGG" id="gey:QMQ05_01705"/>
<evidence type="ECO:0000313" key="2">
    <source>
        <dbReference type="Proteomes" id="UP001486888"/>
    </source>
</evidence>
<dbReference type="EMBL" id="CP125942">
    <property type="protein sequence ID" value="XAO46289.1"/>
    <property type="molecule type" value="Genomic_DNA"/>
</dbReference>
<gene>
    <name evidence="1" type="ORF">QMQ05_01705</name>
</gene>
<organism evidence="1 2">
    <name type="scientific">Glutamicibacter ectropisis</name>
    <dbReference type="NCBI Taxonomy" id="3046593"/>
    <lineage>
        <taxon>Bacteria</taxon>
        <taxon>Bacillati</taxon>
        <taxon>Actinomycetota</taxon>
        <taxon>Actinomycetes</taxon>
        <taxon>Micrococcales</taxon>
        <taxon>Micrococcaceae</taxon>
        <taxon>Glutamicibacter</taxon>
    </lineage>
</organism>
<protein>
    <recommendedName>
        <fullName evidence="3">Sortase</fullName>
    </recommendedName>
</protein>
<dbReference type="PROSITE" id="PS51257">
    <property type="entry name" value="PROKAR_LIPOPROTEIN"/>
    <property type="match status" value="1"/>
</dbReference>
<dbReference type="AlphaFoldDB" id="A0AAU6WFM6"/>